<evidence type="ECO:0000313" key="1">
    <source>
        <dbReference type="EMBL" id="HBK53507.1"/>
    </source>
</evidence>
<evidence type="ECO:0000313" key="2">
    <source>
        <dbReference type="Proteomes" id="UP000263273"/>
    </source>
</evidence>
<dbReference type="Proteomes" id="UP000263273">
    <property type="component" value="Unassembled WGS sequence"/>
</dbReference>
<comment type="caution">
    <text evidence="1">The sequence shown here is derived from an EMBL/GenBank/DDBJ whole genome shotgun (WGS) entry which is preliminary data.</text>
</comment>
<gene>
    <name evidence="1" type="ORF">DDZ44_06200</name>
</gene>
<accession>A0A354YZ45</accession>
<protein>
    <submittedName>
        <fullName evidence="1">Uncharacterized protein</fullName>
    </submittedName>
</protein>
<dbReference type="AlphaFoldDB" id="A0A354YZ45"/>
<dbReference type="EMBL" id="DNZF01000139">
    <property type="protein sequence ID" value="HBK53507.1"/>
    <property type="molecule type" value="Genomic_DNA"/>
</dbReference>
<name>A0A354YZ45_9FIRM</name>
<reference evidence="1 2" key="1">
    <citation type="journal article" date="2018" name="Nat. Biotechnol.">
        <title>A standardized bacterial taxonomy based on genome phylogeny substantially revises the tree of life.</title>
        <authorList>
            <person name="Parks D.H."/>
            <person name="Chuvochina M."/>
            <person name="Waite D.W."/>
            <person name="Rinke C."/>
            <person name="Skarshewski A."/>
            <person name="Chaumeil P.A."/>
            <person name="Hugenholtz P."/>
        </authorList>
    </citation>
    <scope>NUCLEOTIDE SEQUENCE [LARGE SCALE GENOMIC DNA]</scope>
    <source>
        <strain evidence="1">UBA10948</strain>
    </source>
</reference>
<sequence length="68" mass="8221">MFCDMMFLQNDVNKIRYGYNEYSYITGELSSGRYFFIIMKHSPWQQEERELLKWETIMSLLVGRGVIL</sequence>
<dbReference type="STRING" id="378794.GCA_001570625_01969"/>
<proteinExistence type="predicted"/>
<organism evidence="1 2">
    <name type="scientific">Syntrophomonas wolfei</name>
    <dbReference type="NCBI Taxonomy" id="863"/>
    <lineage>
        <taxon>Bacteria</taxon>
        <taxon>Bacillati</taxon>
        <taxon>Bacillota</taxon>
        <taxon>Clostridia</taxon>
        <taxon>Eubacteriales</taxon>
        <taxon>Syntrophomonadaceae</taxon>
        <taxon>Syntrophomonas</taxon>
    </lineage>
</organism>